<dbReference type="InterPro" id="IPR051043">
    <property type="entry name" value="Sulfatase_Mod_Factor_Kinase"/>
</dbReference>
<dbReference type="AlphaFoldDB" id="A0A926NK80"/>
<dbReference type="Gene3D" id="3.90.1580.10">
    <property type="entry name" value="paralog of FGE (formylglycine-generating enzyme)"/>
    <property type="match status" value="1"/>
</dbReference>
<dbReference type="GO" id="GO:0120147">
    <property type="term" value="F:formylglycine-generating oxidase activity"/>
    <property type="evidence" value="ECO:0007669"/>
    <property type="project" value="TreeGrafter"/>
</dbReference>
<dbReference type="SUPFAM" id="SSF56436">
    <property type="entry name" value="C-type lectin-like"/>
    <property type="match status" value="1"/>
</dbReference>
<comment type="caution">
    <text evidence="2">The sequence shown here is derived from an EMBL/GenBank/DDBJ whole genome shotgun (WGS) entry which is preliminary data.</text>
</comment>
<evidence type="ECO:0000313" key="2">
    <source>
        <dbReference type="EMBL" id="MBD1381488.1"/>
    </source>
</evidence>
<dbReference type="InterPro" id="IPR042095">
    <property type="entry name" value="SUMF_sf"/>
</dbReference>
<gene>
    <name evidence="2" type="ORF">IC621_14715</name>
</gene>
<dbReference type="PANTHER" id="PTHR23150:SF19">
    <property type="entry name" value="FORMYLGLYCINE-GENERATING ENZYME"/>
    <property type="match status" value="1"/>
</dbReference>
<dbReference type="PANTHER" id="PTHR23150">
    <property type="entry name" value="SULFATASE MODIFYING FACTOR 1, 2"/>
    <property type="match status" value="1"/>
</dbReference>
<dbReference type="Pfam" id="PF03781">
    <property type="entry name" value="FGE-sulfatase"/>
    <property type="match status" value="1"/>
</dbReference>
<dbReference type="EMBL" id="JACXAI010000019">
    <property type="protein sequence ID" value="MBD1381488.1"/>
    <property type="molecule type" value="Genomic_DNA"/>
</dbReference>
<dbReference type="Proteomes" id="UP000626844">
    <property type="component" value="Unassembled WGS sequence"/>
</dbReference>
<reference evidence="2" key="1">
    <citation type="submission" date="2020-09" db="EMBL/GenBank/DDBJ databases">
        <title>A novel bacterium of genus Bacillus, isolated from South China Sea.</title>
        <authorList>
            <person name="Huang H."/>
            <person name="Mo K."/>
            <person name="Hu Y."/>
        </authorList>
    </citation>
    <scope>NUCLEOTIDE SEQUENCE</scope>
    <source>
        <strain evidence="2">IB182487</strain>
    </source>
</reference>
<proteinExistence type="predicted"/>
<evidence type="ECO:0000313" key="3">
    <source>
        <dbReference type="Proteomes" id="UP000626844"/>
    </source>
</evidence>
<feature type="domain" description="Sulfatase-modifying factor enzyme-like" evidence="1">
    <location>
        <begin position="10"/>
        <end position="253"/>
    </location>
</feature>
<organism evidence="2 3">
    <name type="scientific">Metabacillus arenae</name>
    <dbReference type="NCBI Taxonomy" id="2771434"/>
    <lineage>
        <taxon>Bacteria</taxon>
        <taxon>Bacillati</taxon>
        <taxon>Bacillota</taxon>
        <taxon>Bacilli</taxon>
        <taxon>Bacillales</taxon>
        <taxon>Bacillaceae</taxon>
        <taxon>Metabacillus</taxon>
    </lineage>
</organism>
<sequence>MVSNQVKNQLDNMIVIPGGAFLRGSSESPDEQPVKLVTLNDFAIDKTPVTNQQFRVFVEEGGYENPEFWIPKGWDYINGNNIQYPNYWYDDHFNQDDHPVTGVSWWEAMAFATFAGKTLPTEAQWEYACKGKDQRKYPWGNEEPTFEYANYAVDCNPEELNRSSTSVFAFPKNKSFFGCLDMAGNLAEWCLDNAFFNYQWDKTGINPIYLSSQEDYHIVRGGCGLHNEDFMRCTARDNYPVSVRDNLIGFRCVINTI</sequence>
<protein>
    <submittedName>
        <fullName evidence="2">Formylglycine-generating enzyme family protein</fullName>
    </submittedName>
</protein>
<accession>A0A926NK80</accession>
<evidence type="ECO:0000259" key="1">
    <source>
        <dbReference type="Pfam" id="PF03781"/>
    </source>
</evidence>
<dbReference type="InterPro" id="IPR016187">
    <property type="entry name" value="CTDL_fold"/>
</dbReference>
<keyword evidence="3" id="KW-1185">Reference proteome</keyword>
<name>A0A926NK80_9BACI</name>
<dbReference type="InterPro" id="IPR005532">
    <property type="entry name" value="SUMF_dom"/>
</dbReference>